<feature type="domain" description="C2HC/C3H-type" evidence="9">
    <location>
        <begin position="492"/>
        <end position="521"/>
    </location>
</feature>
<keyword evidence="2" id="KW-0479">Metal-binding</keyword>
<gene>
    <name evidence="10" type="primary">ZC2HC1C</name>
</gene>
<keyword evidence="3 6" id="KW-0863">Zinc-finger</keyword>
<dbReference type="PROSITE" id="PS52027">
    <property type="entry name" value="ZF_C2HC_C3H"/>
    <property type="match status" value="1"/>
</dbReference>
<dbReference type="PANTHER" id="PTHR14649:SF1">
    <property type="entry name" value="ZINC FINGER C2HC DOMAIN-CONTAINING PROTEIN 1C"/>
    <property type="match status" value="1"/>
</dbReference>
<feature type="region of interest" description="Disordered" evidence="8">
    <location>
        <begin position="15"/>
        <end position="45"/>
    </location>
</feature>
<feature type="region of interest" description="Disordered" evidence="8">
    <location>
        <begin position="344"/>
        <end position="383"/>
    </location>
</feature>
<dbReference type="GO" id="GO:0008270">
    <property type="term" value="F:zinc ion binding"/>
    <property type="evidence" value="ECO:0007669"/>
    <property type="project" value="UniProtKB-KW"/>
</dbReference>
<organism evidence="10">
    <name type="scientific">Castor canadensis</name>
    <name type="common">American beaver</name>
    <dbReference type="NCBI Taxonomy" id="51338"/>
    <lineage>
        <taxon>Eukaryota</taxon>
        <taxon>Metazoa</taxon>
        <taxon>Chordata</taxon>
        <taxon>Craniata</taxon>
        <taxon>Vertebrata</taxon>
        <taxon>Euteleostomi</taxon>
        <taxon>Mammalia</taxon>
        <taxon>Eutheria</taxon>
        <taxon>Euarchontoglires</taxon>
        <taxon>Glires</taxon>
        <taxon>Rodentia</taxon>
        <taxon>Castorimorpha</taxon>
        <taxon>Castoridae</taxon>
        <taxon>Castor</taxon>
    </lineage>
</organism>
<dbReference type="Pfam" id="PF13913">
    <property type="entry name" value="zf-C2HC_2"/>
    <property type="match status" value="2"/>
</dbReference>
<evidence type="ECO:0000256" key="1">
    <source>
        <dbReference type="ARBA" id="ARBA00010843"/>
    </source>
</evidence>
<reference evidence="10" key="1">
    <citation type="journal article" date="2017" name="G3 (Bethesda)">
        <title>De Novo Genome and Transcriptome Assembly of the Canadian Beaver (Castor canadensis).</title>
        <authorList>
            <person name="Lok S."/>
            <person name="Paton T.A."/>
            <person name="Wang Z."/>
            <person name="Kaur G."/>
            <person name="Walker S."/>
            <person name="Yuen R.K."/>
            <person name="Sung W.W."/>
            <person name="Whitney J."/>
            <person name="Buchanan J.A."/>
            <person name="Trost B."/>
            <person name="Singh N."/>
            <person name="Apresto B."/>
            <person name="Chen N."/>
            <person name="Coole M."/>
            <person name="Dawson T.J."/>
            <person name="Ho K.Y."/>
            <person name="Hu Z."/>
            <person name="Pullenayegum S."/>
            <person name="Samler K."/>
            <person name="Shipstone A."/>
            <person name="Tsoi F."/>
            <person name="Wang T."/>
            <person name="Pereira S.L."/>
            <person name="Rostami P."/>
            <person name="Ryan C.A."/>
            <person name="Tong A.H."/>
            <person name="Ng K."/>
            <person name="Sundaravadanam Y."/>
            <person name="Simpson J.T."/>
            <person name="Lim B.K."/>
            <person name="Engstrom M.D."/>
            <person name="Dutton C.J."/>
            <person name="Kerr K.C."/>
            <person name="Franke M."/>
            <person name="Rapley W."/>
            <person name="Wintle R.F."/>
            <person name="Scherer S.W."/>
        </authorList>
    </citation>
    <scope>NUCLEOTIDE SEQUENCE</scope>
    <source>
        <strain evidence="10">ROM106880</strain>
        <tissue evidence="10">Muscle</tissue>
    </source>
</reference>
<evidence type="ECO:0000256" key="4">
    <source>
        <dbReference type="ARBA" id="ARBA00022833"/>
    </source>
</evidence>
<evidence type="ECO:0000256" key="5">
    <source>
        <dbReference type="ARBA" id="ARBA00023054"/>
    </source>
</evidence>
<dbReference type="EMBL" id="GFFV01002170">
    <property type="protein sequence ID" value="JAV37775.1"/>
    <property type="molecule type" value="Transcribed_RNA"/>
</dbReference>
<evidence type="ECO:0000256" key="7">
    <source>
        <dbReference type="SAM" id="Coils"/>
    </source>
</evidence>
<dbReference type="PANTHER" id="PTHR14649">
    <property type="entry name" value="ZINC FINGER C2HC DOMAIN-CONTAINING PROTEIN 1C"/>
    <property type="match status" value="1"/>
</dbReference>
<keyword evidence="4" id="KW-0862">Zinc</keyword>
<evidence type="ECO:0000256" key="3">
    <source>
        <dbReference type="ARBA" id="ARBA00022771"/>
    </source>
</evidence>
<accession>A0A250Y2I3</accession>
<dbReference type="Gene3D" id="3.30.160.60">
    <property type="entry name" value="Classic Zinc Finger"/>
    <property type="match status" value="1"/>
</dbReference>
<sequence length="530" mass="60000">MAGLQLAPHLPVGVMFPHNKTEAPGLHSAKQDPYEQGDSSQQSSMGHLRNNFQQKLLSNKELALDNVFMHPKWNTCSKTGSYSYSLCAGISQQDLGSNTQGQGKGLFYSSSSQSRYPKVNDQDVIPFTKKRVGVDRAYPLKPMVHRKSCSTGEAGSDGEQNVYPKSPELREFSDSNFGLRNWVNSSDLSAMQGETSMANLHRTEWMQIQRLEAAGESLKEEIRKKEILLREKLKKTEEGLRRIQKEKKQTKENEDRELWRTVLPRRRVKGNTDNITYKPVFSPEFASEEVFSRDREEDETWGRSQVNTASLRFSDYGIQRLKRERLVASNNKIQEIGRASGLSAEKFSQPLEEPNSGLQESTRSSSLSRTPGSSGSSCSTQEPELGKCSYCGRTFLLPRLERHSTVCGRMQGSKRKVFDSFRARAKGTELEQYLNWKGPAADKAEPPRKSNWRQKHESFICTLRQAREVQQVIAKGGNLSDLPSILPAENPDYVQCPHCSRHFAPKVAERHIPKCKTIKNRPPPPRKHDS</sequence>
<evidence type="ECO:0000313" key="10">
    <source>
        <dbReference type="EMBL" id="JAV37775.1"/>
    </source>
</evidence>
<evidence type="ECO:0000256" key="2">
    <source>
        <dbReference type="ARBA" id="ARBA00022723"/>
    </source>
</evidence>
<feature type="compositionally biased region" description="Low complexity" evidence="8">
    <location>
        <begin position="356"/>
        <end position="383"/>
    </location>
</feature>
<dbReference type="InterPro" id="IPR026104">
    <property type="entry name" value="ZNF_C2HC_dom_1C"/>
</dbReference>
<comment type="similarity">
    <text evidence="1">Belongs to the ZC2HC1 family.</text>
</comment>
<feature type="coiled-coil region" evidence="7">
    <location>
        <begin position="208"/>
        <end position="253"/>
    </location>
</feature>
<dbReference type="InterPro" id="IPR049899">
    <property type="entry name" value="Znf_C2HC_C3H"/>
</dbReference>
<dbReference type="AlphaFoldDB" id="A0A250Y2I3"/>
<evidence type="ECO:0000256" key="8">
    <source>
        <dbReference type="SAM" id="MobiDB-lite"/>
    </source>
</evidence>
<evidence type="ECO:0000256" key="6">
    <source>
        <dbReference type="PROSITE-ProRule" id="PRU01371"/>
    </source>
</evidence>
<protein>
    <submittedName>
        <fullName evidence="10">Zinc finger C2HC domain-containing protein 1C</fullName>
    </submittedName>
</protein>
<name>A0A250Y2I3_CASCN</name>
<keyword evidence="5 7" id="KW-0175">Coiled coil</keyword>
<proteinExistence type="inferred from homology"/>
<evidence type="ECO:0000259" key="9">
    <source>
        <dbReference type="PROSITE" id="PS52027"/>
    </source>
</evidence>